<dbReference type="SUPFAM" id="SSF81383">
    <property type="entry name" value="F-box domain"/>
    <property type="match status" value="1"/>
</dbReference>
<keyword evidence="3" id="KW-1185">Reference proteome</keyword>
<accession>A0A4Y7TZG4</accession>
<dbReference type="Pfam" id="PF00646">
    <property type="entry name" value="F-box"/>
    <property type="match status" value="1"/>
</dbReference>
<protein>
    <recommendedName>
        <fullName evidence="1">F-box domain-containing protein</fullName>
    </recommendedName>
</protein>
<organism evidence="2 3">
    <name type="scientific">Coprinellus micaceus</name>
    <name type="common">Glistening ink-cap mushroom</name>
    <name type="synonym">Coprinus micaceus</name>
    <dbReference type="NCBI Taxonomy" id="71717"/>
    <lineage>
        <taxon>Eukaryota</taxon>
        <taxon>Fungi</taxon>
        <taxon>Dikarya</taxon>
        <taxon>Basidiomycota</taxon>
        <taxon>Agaricomycotina</taxon>
        <taxon>Agaricomycetes</taxon>
        <taxon>Agaricomycetidae</taxon>
        <taxon>Agaricales</taxon>
        <taxon>Agaricineae</taxon>
        <taxon>Psathyrellaceae</taxon>
        <taxon>Coprinellus</taxon>
    </lineage>
</organism>
<evidence type="ECO:0000313" key="2">
    <source>
        <dbReference type="EMBL" id="TEB39401.1"/>
    </source>
</evidence>
<dbReference type="Gene3D" id="1.20.1280.50">
    <property type="match status" value="1"/>
</dbReference>
<evidence type="ECO:0000313" key="3">
    <source>
        <dbReference type="Proteomes" id="UP000298030"/>
    </source>
</evidence>
<evidence type="ECO:0000259" key="1">
    <source>
        <dbReference type="PROSITE" id="PS50181"/>
    </source>
</evidence>
<dbReference type="EMBL" id="QPFP01000001">
    <property type="protein sequence ID" value="TEB39401.1"/>
    <property type="molecule type" value="Genomic_DNA"/>
</dbReference>
<dbReference type="PROSITE" id="PS50181">
    <property type="entry name" value="FBOX"/>
    <property type="match status" value="1"/>
</dbReference>
<gene>
    <name evidence="2" type="ORF">FA13DRAFT_749</name>
</gene>
<feature type="domain" description="F-box" evidence="1">
    <location>
        <begin position="14"/>
        <end position="60"/>
    </location>
</feature>
<sequence length="305" mass="33923">MVVSQATAPPKTSCTSDSFLPSDVWIEIVDFLLPGEIMSLSQVARGFHELLTQKDVWTRVLRSLCHQHSLLQSSYPTDGMDVLHLQRVALAPELWLGRLRKQSRPPHELKDMDVMSAPATLAPTTIAQLVDGDRDGVYLVPGGRFLIAARSDDVFGFLELWDLGVPGKEVMVEPKRVAEVKMDMYGGIYDCELCACIVPGDTLRVIVAYQVFPIADELNTSIRAFAVSPAAKDPMFMEIASQRLTFNRGGSMRRMSIQGDRVLVCMVQLSWIWDLVKGTCVALHPSYTSSSLRHILPKLYCLPDS</sequence>
<dbReference type="OrthoDB" id="2688364at2759"/>
<dbReference type="InterPro" id="IPR036047">
    <property type="entry name" value="F-box-like_dom_sf"/>
</dbReference>
<dbReference type="Proteomes" id="UP000298030">
    <property type="component" value="Unassembled WGS sequence"/>
</dbReference>
<dbReference type="AlphaFoldDB" id="A0A4Y7TZG4"/>
<dbReference type="InterPro" id="IPR001810">
    <property type="entry name" value="F-box_dom"/>
</dbReference>
<name>A0A4Y7TZG4_COPMI</name>
<comment type="caution">
    <text evidence="2">The sequence shown here is derived from an EMBL/GenBank/DDBJ whole genome shotgun (WGS) entry which is preliminary data.</text>
</comment>
<proteinExistence type="predicted"/>
<reference evidence="2 3" key="1">
    <citation type="journal article" date="2019" name="Nat. Ecol. Evol.">
        <title>Megaphylogeny resolves global patterns of mushroom evolution.</title>
        <authorList>
            <person name="Varga T."/>
            <person name="Krizsan K."/>
            <person name="Foldi C."/>
            <person name="Dima B."/>
            <person name="Sanchez-Garcia M."/>
            <person name="Sanchez-Ramirez S."/>
            <person name="Szollosi G.J."/>
            <person name="Szarkandi J.G."/>
            <person name="Papp V."/>
            <person name="Albert L."/>
            <person name="Andreopoulos W."/>
            <person name="Angelini C."/>
            <person name="Antonin V."/>
            <person name="Barry K.W."/>
            <person name="Bougher N.L."/>
            <person name="Buchanan P."/>
            <person name="Buyck B."/>
            <person name="Bense V."/>
            <person name="Catcheside P."/>
            <person name="Chovatia M."/>
            <person name="Cooper J."/>
            <person name="Damon W."/>
            <person name="Desjardin D."/>
            <person name="Finy P."/>
            <person name="Geml J."/>
            <person name="Haridas S."/>
            <person name="Hughes K."/>
            <person name="Justo A."/>
            <person name="Karasinski D."/>
            <person name="Kautmanova I."/>
            <person name="Kiss B."/>
            <person name="Kocsube S."/>
            <person name="Kotiranta H."/>
            <person name="LaButti K.M."/>
            <person name="Lechner B.E."/>
            <person name="Liimatainen K."/>
            <person name="Lipzen A."/>
            <person name="Lukacs Z."/>
            <person name="Mihaltcheva S."/>
            <person name="Morgado L.N."/>
            <person name="Niskanen T."/>
            <person name="Noordeloos M.E."/>
            <person name="Ohm R.A."/>
            <person name="Ortiz-Santana B."/>
            <person name="Ovrebo C."/>
            <person name="Racz N."/>
            <person name="Riley R."/>
            <person name="Savchenko A."/>
            <person name="Shiryaev A."/>
            <person name="Soop K."/>
            <person name="Spirin V."/>
            <person name="Szebenyi C."/>
            <person name="Tomsovsky M."/>
            <person name="Tulloss R.E."/>
            <person name="Uehling J."/>
            <person name="Grigoriev I.V."/>
            <person name="Vagvolgyi C."/>
            <person name="Papp T."/>
            <person name="Martin F.M."/>
            <person name="Miettinen O."/>
            <person name="Hibbett D.S."/>
            <person name="Nagy L.G."/>
        </authorList>
    </citation>
    <scope>NUCLEOTIDE SEQUENCE [LARGE SCALE GENOMIC DNA]</scope>
    <source>
        <strain evidence="2 3">FP101781</strain>
    </source>
</reference>